<dbReference type="PANTHER" id="PTHR47770">
    <property type="entry name" value="PLANT UBX DOMAIN-CONTAINING PROTEIN 11"/>
    <property type="match status" value="1"/>
</dbReference>
<evidence type="ECO:0000313" key="3">
    <source>
        <dbReference type="EMBL" id="KMZ69711.1"/>
    </source>
</evidence>
<dbReference type="InterPro" id="IPR029071">
    <property type="entry name" value="Ubiquitin-like_domsf"/>
</dbReference>
<dbReference type="InterPro" id="IPR001012">
    <property type="entry name" value="UBX_dom"/>
</dbReference>
<keyword evidence="4" id="KW-1185">Reference proteome</keyword>
<accession>A0A0K9PL78</accession>
<dbReference type="Gene3D" id="3.40.30.10">
    <property type="entry name" value="Glutaredoxin"/>
    <property type="match status" value="1"/>
</dbReference>
<organism evidence="3 4">
    <name type="scientific">Zostera marina</name>
    <name type="common">Eelgrass</name>
    <dbReference type="NCBI Taxonomy" id="29655"/>
    <lineage>
        <taxon>Eukaryota</taxon>
        <taxon>Viridiplantae</taxon>
        <taxon>Streptophyta</taxon>
        <taxon>Embryophyta</taxon>
        <taxon>Tracheophyta</taxon>
        <taxon>Spermatophyta</taxon>
        <taxon>Magnoliopsida</taxon>
        <taxon>Liliopsida</taxon>
        <taxon>Zosteraceae</taxon>
        <taxon>Zostera</taxon>
    </lineage>
</organism>
<name>A0A0K9PL78_ZOSMR</name>
<feature type="domain" description="UBX" evidence="2">
    <location>
        <begin position="362"/>
        <end position="433"/>
    </location>
</feature>
<proteinExistence type="predicted"/>
<protein>
    <recommendedName>
        <fullName evidence="2">UBX domain-containing protein</fullName>
    </recommendedName>
</protein>
<dbReference type="Gene3D" id="3.10.20.90">
    <property type="entry name" value="Phosphatidylinositol 3-kinase Catalytic Subunit, Chain A, domain 1"/>
    <property type="match status" value="1"/>
</dbReference>
<feature type="region of interest" description="Disordered" evidence="1">
    <location>
        <begin position="141"/>
        <end position="187"/>
    </location>
</feature>
<dbReference type="AlphaFoldDB" id="A0A0K9PL78"/>
<dbReference type="SUPFAM" id="SSF52833">
    <property type="entry name" value="Thioredoxin-like"/>
    <property type="match status" value="1"/>
</dbReference>
<dbReference type="STRING" id="29655.A0A0K9PL78"/>
<dbReference type="CDD" id="cd01767">
    <property type="entry name" value="UBX"/>
    <property type="match status" value="1"/>
</dbReference>
<feature type="compositionally biased region" description="Low complexity" evidence="1">
    <location>
        <begin position="466"/>
        <end position="477"/>
    </location>
</feature>
<feature type="compositionally biased region" description="Basic and acidic residues" evidence="1">
    <location>
        <begin position="506"/>
        <end position="519"/>
    </location>
</feature>
<dbReference type="InterPro" id="IPR036249">
    <property type="entry name" value="Thioredoxin-like_sf"/>
</dbReference>
<comment type="caution">
    <text evidence="3">The sequence shown here is derived from an EMBL/GenBank/DDBJ whole genome shotgun (WGS) entry which is preliminary data.</text>
</comment>
<dbReference type="OrthoDB" id="2445133at2759"/>
<dbReference type="Pfam" id="PF23187">
    <property type="entry name" value="UBX7_N"/>
    <property type="match status" value="1"/>
</dbReference>
<feature type="compositionally biased region" description="Polar residues" evidence="1">
    <location>
        <begin position="141"/>
        <end position="168"/>
    </location>
</feature>
<dbReference type="SUPFAM" id="SSF54236">
    <property type="entry name" value="Ubiquitin-like"/>
    <property type="match status" value="1"/>
</dbReference>
<dbReference type="SMART" id="SM00166">
    <property type="entry name" value="UBX"/>
    <property type="match status" value="1"/>
</dbReference>
<gene>
    <name evidence="3" type="ORF">ZOSMA_208G00020</name>
</gene>
<reference evidence="4" key="1">
    <citation type="journal article" date="2016" name="Nature">
        <title>The genome of the seagrass Zostera marina reveals angiosperm adaptation to the sea.</title>
        <authorList>
            <person name="Olsen J.L."/>
            <person name="Rouze P."/>
            <person name="Verhelst B."/>
            <person name="Lin Y.-C."/>
            <person name="Bayer T."/>
            <person name="Collen J."/>
            <person name="Dattolo E."/>
            <person name="De Paoli E."/>
            <person name="Dittami S."/>
            <person name="Maumus F."/>
            <person name="Michel G."/>
            <person name="Kersting A."/>
            <person name="Lauritano C."/>
            <person name="Lohaus R."/>
            <person name="Toepel M."/>
            <person name="Tonon T."/>
            <person name="Vanneste K."/>
            <person name="Amirebrahimi M."/>
            <person name="Brakel J."/>
            <person name="Bostroem C."/>
            <person name="Chovatia M."/>
            <person name="Grimwood J."/>
            <person name="Jenkins J.W."/>
            <person name="Jueterbock A."/>
            <person name="Mraz A."/>
            <person name="Stam W.T."/>
            <person name="Tice H."/>
            <person name="Bornberg-Bauer E."/>
            <person name="Green P.J."/>
            <person name="Pearson G.A."/>
            <person name="Procaccini G."/>
            <person name="Duarte C.M."/>
            <person name="Schmutz J."/>
            <person name="Reusch T.B.H."/>
            <person name="Van de Peer Y."/>
        </authorList>
    </citation>
    <scope>NUCLEOTIDE SEQUENCE [LARGE SCALE GENOMIC DNA]</scope>
    <source>
        <strain evidence="4">cv. Finnish</strain>
    </source>
</reference>
<feature type="region of interest" description="Disordered" evidence="1">
    <location>
        <begin position="466"/>
        <end position="536"/>
    </location>
</feature>
<evidence type="ECO:0000256" key="1">
    <source>
        <dbReference type="SAM" id="MobiDB-lite"/>
    </source>
</evidence>
<evidence type="ECO:0000313" key="4">
    <source>
        <dbReference type="Proteomes" id="UP000036987"/>
    </source>
</evidence>
<dbReference type="OMA" id="FEPNNTS"/>
<evidence type="ECO:0000259" key="2">
    <source>
        <dbReference type="PROSITE" id="PS50033"/>
    </source>
</evidence>
<dbReference type="PANTHER" id="PTHR47770:SF1">
    <property type="entry name" value="PLANT UBX DOMAIN-CONTAINING PROTEIN 11"/>
    <property type="match status" value="1"/>
</dbReference>
<dbReference type="Pfam" id="PF00789">
    <property type="entry name" value="UBX"/>
    <property type="match status" value="1"/>
</dbReference>
<dbReference type="PROSITE" id="PS50033">
    <property type="entry name" value="UBX"/>
    <property type="match status" value="1"/>
</dbReference>
<dbReference type="EMBL" id="LFYR01000753">
    <property type="protein sequence ID" value="KMZ69711.1"/>
    <property type="molecule type" value="Genomic_DNA"/>
</dbReference>
<dbReference type="Proteomes" id="UP000036987">
    <property type="component" value="Unassembled WGS sequence"/>
</dbReference>
<sequence length="536" mass="59244">MESSISSLTYNGSISEAITEARQQKKLFLVYISGDDENSTILEQTTWLDLSVRDVVSKRCVFLHLINGTLDASNFSSIFPLKTVPFISVIGNNGAMLWNHGGFINADDLVKSIDKSWEALHFQETALTLLAAALTSKKPELSSSCSTNVTSEVNSSLDTDNPSPSIRNESQHSEDGTSITDLLGDNDCKRKSETNEVKPEFFSCESLDLSAHELSSSGNPSSSEGNLQENLKDEKHNSKLFGNGDYEFISDVFKKNDMLAEKESSKSNIVNDASHNNLKPCTISETHEDGILSVGSSSHLDFSPGEELITLTDPGNECTKIDKMSSRISEKTVDNLIEKKQDDKVDESRTPPDIVKLTDILLSIRLLDGSCFQAKFSYTDTLGMVKKYVNENKKNSLGGYDLAVPYPQRIFNDQDMEKALSELGFTHREALIAIPRRHSNSEGYFGYLKRLISYFNPLSYISGSSSSSASESVGSDSPQQHNGETSLKTNKRKSSSSLKSNIHTLTDIRAEDDTNRDRNMFWNGNSTQFGGDDKKK</sequence>